<feature type="compositionally biased region" description="Basic and acidic residues" evidence="1">
    <location>
        <begin position="192"/>
        <end position="207"/>
    </location>
</feature>
<keyword evidence="3" id="KW-1185">Reference proteome</keyword>
<accession>A0AAE0G2F7</accession>
<feature type="region of interest" description="Disordered" evidence="1">
    <location>
        <begin position="158"/>
        <end position="177"/>
    </location>
</feature>
<dbReference type="EMBL" id="LGRX02010448">
    <property type="protein sequence ID" value="KAK3270356.1"/>
    <property type="molecule type" value="Genomic_DNA"/>
</dbReference>
<protein>
    <submittedName>
        <fullName evidence="2">Uncharacterized protein</fullName>
    </submittedName>
</protein>
<evidence type="ECO:0000313" key="3">
    <source>
        <dbReference type="Proteomes" id="UP001190700"/>
    </source>
</evidence>
<reference evidence="2 3" key="1">
    <citation type="journal article" date="2015" name="Genome Biol. Evol.">
        <title>Comparative Genomics of a Bacterivorous Green Alga Reveals Evolutionary Causalities and Consequences of Phago-Mixotrophic Mode of Nutrition.</title>
        <authorList>
            <person name="Burns J.A."/>
            <person name="Paasch A."/>
            <person name="Narechania A."/>
            <person name="Kim E."/>
        </authorList>
    </citation>
    <scope>NUCLEOTIDE SEQUENCE [LARGE SCALE GENOMIC DNA]</scope>
    <source>
        <strain evidence="2 3">PLY_AMNH</strain>
    </source>
</reference>
<feature type="non-terminal residue" evidence="2">
    <location>
        <position position="1"/>
    </location>
</feature>
<feature type="compositionally biased region" description="Gly residues" evidence="1">
    <location>
        <begin position="32"/>
        <end position="47"/>
    </location>
</feature>
<evidence type="ECO:0000256" key="1">
    <source>
        <dbReference type="SAM" id="MobiDB-lite"/>
    </source>
</evidence>
<gene>
    <name evidence="2" type="ORF">CYMTET_21243</name>
</gene>
<dbReference type="Proteomes" id="UP001190700">
    <property type="component" value="Unassembled WGS sequence"/>
</dbReference>
<dbReference type="AlphaFoldDB" id="A0AAE0G2F7"/>
<comment type="caution">
    <text evidence="2">The sequence shown here is derived from an EMBL/GenBank/DDBJ whole genome shotgun (WGS) entry which is preliminary data.</text>
</comment>
<evidence type="ECO:0000313" key="2">
    <source>
        <dbReference type="EMBL" id="KAK3270356.1"/>
    </source>
</evidence>
<feature type="region of interest" description="Disordered" evidence="1">
    <location>
        <begin position="28"/>
        <end position="124"/>
    </location>
</feature>
<feature type="compositionally biased region" description="Low complexity" evidence="1">
    <location>
        <begin position="48"/>
        <end position="66"/>
    </location>
</feature>
<organism evidence="2 3">
    <name type="scientific">Cymbomonas tetramitiformis</name>
    <dbReference type="NCBI Taxonomy" id="36881"/>
    <lineage>
        <taxon>Eukaryota</taxon>
        <taxon>Viridiplantae</taxon>
        <taxon>Chlorophyta</taxon>
        <taxon>Pyramimonadophyceae</taxon>
        <taxon>Pyramimonadales</taxon>
        <taxon>Pyramimonadaceae</taxon>
        <taxon>Cymbomonas</taxon>
    </lineage>
</organism>
<proteinExistence type="predicted"/>
<sequence length="223" mass="21324">VVQMIVGSGVAVGEVSMVQDDLGRQQVEGVEAPGGGGVETGGGGGGPAVATSTGGSASGSPHAPGALKPDVGGVAGLGASVAGEDSSNLPGTAVTGPSAGRCTVMDPASSTVDDRRSVGQGGEDILQVSGRLIRAAGEGGGVGEEGGGGGEWRGGWWGVGSDMAGPKNNQPGGTGKAATSCIDQGVCGGGGKVHDEGNKGEQRRSSRSEGVIMDKGGGKMEEK</sequence>
<name>A0AAE0G2F7_9CHLO</name>
<feature type="region of interest" description="Disordered" evidence="1">
    <location>
        <begin position="188"/>
        <end position="223"/>
    </location>
</feature>